<dbReference type="RefSeq" id="WP_165440559.1">
    <property type="nucleotide sequence ID" value="NZ_SJPI01000001.1"/>
</dbReference>
<protein>
    <recommendedName>
        <fullName evidence="4">Alpha-galactosidase NEW3 domain-containing protein</fullName>
    </recommendedName>
</protein>
<evidence type="ECO:0000256" key="1">
    <source>
        <dbReference type="SAM" id="MobiDB-lite"/>
    </source>
</evidence>
<gene>
    <name evidence="2" type="ORF">Pla22_16660</name>
</gene>
<dbReference type="Proteomes" id="UP000316598">
    <property type="component" value="Unassembled WGS sequence"/>
</dbReference>
<sequence length="1021" mass="113931">MPAATAFDQPNCSVEDGNRITAMPQRNSAPKRDRHRGRVTGGTIIRWFAVAMLVMIFTRAGGDLRALEPSPSIHALAPVPTKPIAIESLGWRFNRGSDQNYDAWPDQWRRYEGVGYPKYVVAELKSHDEEFDAKMLRIDRSTMKSWKSLRESIKPLSEIDRVLVPPQPLLLSTGLIAMKAARFLPTLPPSLVDALSDQYFRVQLDGGQFKVQSPPIAASRLYQYQLSCDVMTEGLRHDSVRVELVFLNESGIPIDVKSSAAFTGTTPWTTTSLEMVRPPVDAKTMLVRLNIERSEGGLEDIRGAVGFDNVRIDKFPQLRITSDQSTGVYKSGRPITLSANVLGLTTTDTQIQFQLKDVNGNTVDSAILPIKTTTRAVMFDDLRLQGVASNSKAFRDRSHSPLMESSVQWQPRLLDPGFYRVEAIIVAEAVARGSAPRARLGAHTTLAVIDPTLGGTPHGPFGWTLTRGDAGLAPRELAEWLSDVGVAWVKYPCWIGPEDTPKAEAIANTLSRLQDVGIQTVGMLDSPPENQIAKYELRGRNGIVAAELFRDREIWQPELEPIMSRLTLKVRTWQLGGDRDFSFLRRPRLKDTISEISKGLQGFGQPIEVAISWPWLERELPVSETSWDAVCRSSEPPLEANELDAFLALNEPDKRVSDGPRTWLLLDPIKKSEYELTDRIRDLVLRMTAVRTHRVQAAFASTPYDPEQGLLDDNGSPSELLLPWRTTSRMIGDLRQVGSLRTRLGVENAVFVGGNRAVVMMWSSDPKEEKIYFGENVKMVDVWGRATNLPVQSDPVQPHQKISVGRIPVFIVGADPMLLAFRMSVDVTPEQFDALLGKKQQLKVHFTNPTREPLVGSVRVLTPESWAVEDPIRGWEALAGTSLTESFDVVLSNTAKIGEYEVPIQFELDTLPLKLITVYRNISIGPDGLIVKVMTRLMPSGELRVEIEMTNRSAIAQSYNALLFVPGRQYQSSFITIKSGETVRREIFWKNGRELIGGQMTLRASEHDGGRVLNYTVEVKR</sequence>
<dbReference type="EMBL" id="SJPI01000001">
    <property type="protein sequence ID" value="TWT54031.1"/>
    <property type="molecule type" value="Genomic_DNA"/>
</dbReference>
<keyword evidence="3" id="KW-1185">Reference proteome</keyword>
<dbReference type="AlphaFoldDB" id="A0A5C5WV94"/>
<organism evidence="2 3">
    <name type="scientific">Rubripirellula amarantea</name>
    <dbReference type="NCBI Taxonomy" id="2527999"/>
    <lineage>
        <taxon>Bacteria</taxon>
        <taxon>Pseudomonadati</taxon>
        <taxon>Planctomycetota</taxon>
        <taxon>Planctomycetia</taxon>
        <taxon>Pirellulales</taxon>
        <taxon>Pirellulaceae</taxon>
        <taxon>Rubripirellula</taxon>
    </lineage>
</organism>
<evidence type="ECO:0008006" key="4">
    <source>
        <dbReference type="Google" id="ProtNLM"/>
    </source>
</evidence>
<evidence type="ECO:0000313" key="2">
    <source>
        <dbReference type="EMBL" id="TWT54031.1"/>
    </source>
</evidence>
<feature type="region of interest" description="Disordered" evidence="1">
    <location>
        <begin position="1"/>
        <end position="36"/>
    </location>
</feature>
<evidence type="ECO:0000313" key="3">
    <source>
        <dbReference type="Proteomes" id="UP000316598"/>
    </source>
</evidence>
<reference evidence="2 3" key="1">
    <citation type="submission" date="2019-02" db="EMBL/GenBank/DDBJ databases">
        <title>Deep-cultivation of Planctomycetes and their phenomic and genomic characterization uncovers novel biology.</title>
        <authorList>
            <person name="Wiegand S."/>
            <person name="Jogler M."/>
            <person name="Boedeker C."/>
            <person name="Pinto D."/>
            <person name="Vollmers J."/>
            <person name="Rivas-Marin E."/>
            <person name="Kohn T."/>
            <person name="Peeters S.H."/>
            <person name="Heuer A."/>
            <person name="Rast P."/>
            <person name="Oberbeckmann S."/>
            <person name="Bunk B."/>
            <person name="Jeske O."/>
            <person name="Meyerdierks A."/>
            <person name="Storesund J.E."/>
            <person name="Kallscheuer N."/>
            <person name="Luecker S."/>
            <person name="Lage O.M."/>
            <person name="Pohl T."/>
            <person name="Merkel B.J."/>
            <person name="Hornburger P."/>
            <person name="Mueller R.-W."/>
            <person name="Bruemmer F."/>
            <person name="Labrenz M."/>
            <person name="Spormann A.M."/>
            <person name="Op Den Camp H."/>
            <person name="Overmann J."/>
            <person name="Amann R."/>
            <person name="Jetten M.S.M."/>
            <person name="Mascher T."/>
            <person name="Medema M.H."/>
            <person name="Devos D.P."/>
            <person name="Kaster A.-K."/>
            <person name="Ovreas L."/>
            <person name="Rohde M."/>
            <person name="Galperin M.Y."/>
            <person name="Jogler C."/>
        </authorList>
    </citation>
    <scope>NUCLEOTIDE SEQUENCE [LARGE SCALE GENOMIC DNA]</scope>
    <source>
        <strain evidence="2 3">Pla22</strain>
    </source>
</reference>
<comment type="caution">
    <text evidence="2">The sequence shown here is derived from an EMBL/GenBank/DDBJ whole genome shotgun (WGS) entry which is preliminary data.</text>
</comment>
<accession>A0A5C5WV94</accession>
<dbReference type="Gene3D" id="2.60.120.260">
    <property type="entry name" value="Galactose-binding domain-like"/>
    <property type="match status" value="1"/>
</dbReference>
<proteinExistence type="predicted"/>
<name>A0A5C5WV94_9BACT</name>